<keyword evidence="3" id="KW-0479">Metal-binding</keyword>
<dbReference type="EMBL" id="ML991788">
    <property type="protein sequence ID" value="KAF2235960.1"/>
    <property type="molecule type" value="Genomic_DNA"/>
</dbReference>
<dbReference type="InterPro" id="IPR011118">
    <property type="entry name" value="Tannase/feruloyl_esterase"/>
</dbReference>
<gene>
    <name evidence="10" type="ORF">EV356DRAFT_542918</name>
</gene>
<evidence type="ECO:0000256" key="9">
    <source>
        <dbReference type="SAM" id="MobiDB-lite"/>
    </source>
</evidence>
<evidence type="ECO:0000256" key="8">
    <source>
        <dbReference type="RuleBase" id="RU361238"/>
    </source>
</evidence>
<evidence type="ECO:0000256" key="7">
    <source>
        <dbReference type="ARBA" id="ARBA00023157"/>
    </source>
</evidence>
<feature type="compositionally biased region" description="Low complexity" evidence="9">
    <location>
        <begin position="198"/>
        <end position="207"/>
    </location>
</feature>
<dbReference type="EC" id="3.1.1.-" evidence="8"/>
<evidence type="ECO:0000313" key="10">
    <source>
        <dbReference type="EMBL" id="KAF2235960.1"/>
    </source>
</evidence>
<dbReference type="SUPFAM" id="SSF53474">
    <property type="entry name" value="alpha/beta-Hydrolases"/>
    <property type="match status" value="1"/>
</dbReference>
<evidence type="ECO:0000256" key="5">
    <source>
        <dbReference type="ARBA" id="ARBA00022801"/>
    </source>
</evidence>
<organism evidence="10 11">
    <name type="scientific">Viridothelium virens</name>
    <name type="common">Speckled blister lichen</name>
    <name type="synonym">Trypethelium virens</name>
    <dbReference type="NCBI Taxonomy" id="1048519"/>
    <lineage>
        <taxon>Eukaryota</taxon>
        <taxon>Fungi</taxon>
        <taxon>Dikarya</taxon>
        <taxon>Ascomycota</taxon>
        <taxon>Pezizomycotina</taxon>
        <taxon>Dothideomycetes</taxon>
        <taxon>Dothideomycetes incertae sedis</taxon>
        <taxon>Trypetheliales</taxon>
        <taxon>Trypetheliaceae</taxon>
        <taxon>Viridothelium</taxon>
    </lineage>
</organism>
<keyword evidence="2" id="KW-0719">Serine esterase</keyword>
<evidence type="ECO:0000256" key="2">
    <source>
        <dbReference type="ARBA" id="ARBA00022487"/>
    </source>
</evidence>
<reference evidence="10" key="1">
    <citation type="journal article" date="2020" name="Stud. Mycol.">
        <title>101 Dothideomycetes genomes: a test case for predicting lifestyles and emergence of pathogens.</title>
        <authorList>
            <person name="Haridas S."/>
            <person name="Albert R."/>
            <person name="Binder M."/>
            <person name="Bloem J."/>
            <person name="Labutti K."/>
            <person name="Salamov A."/>
            <person name="Andreopoulos B."/>
            <person name="Baker S."/>
            <person name="Barry K."/>
            <person name="Bills G."/>
            <person name="Bluhm B."/>
            <person name="Cannon C."/>
            <person name="Castanera R."/>
            <person name="Culley D."/>
            <person name="Daum C."/>
            <person name="Ezra D."/>
            <person name="Gonzalez J."/>
            <person name="Henrissat B."/>
            <person name="Kuo A."/>
            <person name="Liang C."/>
            <person name="Lipzen A."/>
            <person name="Lutzoni F."/>
            <person name="Magnuson J."/>
            <person name="Mondo S."/>
            <person name="Nolan M."/>
            <person name="Ohm R."/>
            <person name="Pangilinan J."/>
            <person name="Park H.-J."/>
            <person name="Ramirez L."/>
            <person name="Alfaro M."/>
            <person name="Sun H."/>
            <person name="Tritt A."/>
            <person name="Yoshinaga Y."/>
            <person name="Zwiers L.-H."/>
            <person name="Turgeon B."/>
            <person name="Goodwin S."/>
            <person name="Spatafora J."/>
            <person name="Crous P."/>
            <person name="Grigoriev I."/>
        </authorList>
    </citation>
    <scope>NUCLEOTIDE SEQUENCE</scope>
    <source>
        <strain evidence="10">Tuck. ex Michener</strain>
    </source>
</reference>
<protein>
    <recommendedName>
        <fullName evidence="8">Carboxylic ester hydrolase</fullName>
        <ecNumber evidence="8">3.1.1.-</ecNumber>
    </recommendedName>
</protein>
<dbReference type="Proteomes" id="UP000800092">
    <property type="component" value="Unassembled WGS sequence"/>
</dbReference>
<feature type="compositionally biased region" description="Polar residues" evidence="9">
    <location>
        <begin position="218"/>
        <end position="229"/>
    </location>
</feature>
<dbReference type="PANTHER" id="PTHR33938">
    <property type="entry name" value="FERULOYL ESTERASE B-RELATED"/>
    <property type="match status" value="1"/>
</dbReference>
<feature type="compositionally biased region" description="Pro residues" evidence="9">
    <location>
        <begin position="128"/>
        <end position="146"/>
    </location>
</feature>
<evidence type="ECO:0000313" key="11">
    <source>
        <dbReference type="Proteomes" id="UP000800092"/>
    </source>
</evidence>
<dbReference type="Pfam" id="PF07519">
    <property type="entry name" value="Tannase"/>
    <property type="match status" value="1"/>
</dbReference>
<keyword evidence="4" id="KW-0732">Signal</keyword>
<name>A0A6A6HES5_VIRVR</name>
<evidence type="ECO:0000256" key="3">
    <source>
        <dbReference type="ARBA" id="ARBA00022723"/>
    </source>
</evidence>
<dbReference type="InterPro" id="IPR029058">
    <property type="entry name" value="AB_hydrolase_fold"/>
</dbReference>
<keyword evidence="5 8" id="KW-0378">Hydrolase</keyword>
<accession>A0A6A6HES5</accession>
<evidence type="ECO:0000256" key="6">
    <source>
        <dbReference type="ARBA" id="ARBA00022837"/>
    </source>
</evidence>
<keyword evidence="6" id="KW-0106">Calcium</keyword>
<dbReference type="Gene3D" id="3.40.50.1820">
    <property type="entry name" value="alpha/beta hydrolase"/>
    <property type="match status" value="1"/>
</dbReference>
<proteinExistence type="inferred from homology"/>
<comment type="similarity">
    <text evidence="1 8">Belongs to the tannase family.</text>
</comment>
<dbReference type="PRINTS" id="PR01217">
    <property type="entry name" value="PRICHEXTENSN"/>
</dbReference>
<keyword evidence="7" id="KW-1015">Disulfide bond</keyword>
<feature type="compositionally biased region" description="Pro residues" evidence="9">
    <location>
        <begin position="178"/>
        <end position="197"/>
    </location>
</feature>
<feature type="compositionally biased region" description="Low complexity" evidence="9">
    <location>
        <begin position="147"/>
        <end position="177"/>
    </location>
</feature>
<keyword evidence="11" id="KW-1185">Reference proteome</keyword>
<feature type="compositionally biased region" description="Polar residues" evidence="9">
    <location>
        <begin position="237"/>
        <end position="251"/>
    </location>
</feature>
<dbReference type="AlphaFoldDB" id="A0A6A6HES5"/>
<dbReference type="GO" id="GO:0046872">
    <property type="term" value="F:metal ion binding"/>
    <property type="evidence" value="ECO:0007669"/>
    <property type="project" value="UniProtKB-KW"/>
</dbReference>
<feature type="region of interest" description="Disordered" evidence="9">
    <location>
        <begin position="121"/>
        <end position="251"/>
    </location>
</feature>
<sequence>MVVMVKQVTESVYREKRKYSYWNGCSTGGRQGLMLAQRYPNDFDGIFAMSPAINWDFFMSTDYYPQLIMNELDYFPTSCELAAIAVAAMSVRDSLDGFIDSIISLPNPCHSEPHAIVETPYSATTPTAPSPTPPPPSPSPPRPAPTAAPATPNDPDSTTTPHSPLASASPSPTRTAPLPSPPPPPVPPTAPATPHLPNPNLTLLLPAWPSPQHHPRPLSSQTSPTTPFCNSRARATPPQSQSGRQTPTSRSLALQAAKLLCWRGLASTLVLPNGTADSHARAREHFRLFEAPGRGHCVPRGGPYLRDVLGRLVEWVEGGETPEVVESVGMAAGGGERGEDGVCVHGLECRGM</sequence>
<evidence type="ECO:0000256" key="4">
    <source>
        <dbReference type="ARBA" id="ARBA00022729"/>
    </source>
</evidence>
<evidence type="ECO:0000256" key="1">
    <source>
        <dbReference type="ARBA" id="ARBA00006249"/>
    </source>
</evidence>
<dbReference type="OrthoDB" id="3039123at2759"/>
<dbReference type="PANTHER" id="PTHR33938:SF8">
    <property type="entry name" value="CARBOXYLIC ESTER HYDROLASE"/>
    <property type="match status" value="1"/>
</dbReference>
<dbReference type="GO" id="GO:0030600">
    <property type="term" value="F:feruloyl esterase activity"/>
    <property type="evidence" value="ECO:0007669"/>
    <property type="project" value="UniProtKB-ARBA"/>
</dbReference>